<feature type="chain" id="PRO_5044011291" description="Secreted protein" evidence="1">
    <location>
        <begin position="21"/>
        <end position="88"/>
    </location>
</feature>
<dbReference type="AlphaFoldDB" id="A0AAV4YCA2"/>
<comment type="caution">
    <text evidence="2">The sequence shown here is derived from an EMBL/GenBank/DDBJ whole genome shotgun (WGS) entry which is preliminary data.</text>
</comment>
<dbReference type="Proteomes" id="UP001054945">
    <property type="component" value="Unassembled WGS sequence"/>
</dbReference>
<evidence type="ECO:0000256" key="1">
    <source>
        <dbReference type="SAM" id="SignalP"/>
    </source>
</evidence>
<evidence type="ECO:0000313" key="2">
    <source>
        <dbReference type="EMBL" id="GIZ03834.1"/>
    </source>
</evidence>
<name>A0AAV4YCA2_CAEEX</name>
<organism evidence="2 3">
    <name type="scientific">Caerostris extrusa</name>
    <name type="common">Bark spider</name>
    <name type="synonym">Caerostris bankana</name>
    <dbReference type="NCBI Taxonomy" id="172846"/>
    <lineage>
        <taxon>Eukaryota</taxon>
        <taxon>Metazoa</taxon>
        <taxon>Ecdysozoa</taxon>
        <taxon>Arthropoda</taxon>
        <taxon>Chelicerata</taxon>
        <taxon>Arachnida</taxon>
        <taxon>Araneae</taxon>
        <taxon>Araneomorphae</taxon>
        <taxon>Entelegynae</taxon>
        <taxon>Araneoidea</taxon>
        <taxon>Araneidae</taxon>
        <taxon>Caerostris</taxon>
    </lineage>
</organism>
<protein>
    <recommendedName>
        <fullName evidence="4">Secreted protein</fullName>
    </recommendedName>
</protein>
<evidence type="ECO:0008006" key="4">
    <source>
        <dbReference type="Google" id="ProtNLM"/>
    </source>
</evidence>
<feature type="signal peptide" evidence="1">
    <location>
        <begin position="1"/>
        <end position="20"/>
    </location>
</feature>
<gene>
    <name evidence="2" type="ORF">CEXT_381171</name>
</gene>
<proteinExistence type="predicted"/>
<keyword evidence="1" id="KW-0732">Signal</keyword>
<dbReference type="EMBL" id="BPLR01001656">
    <property type="protein sequence ID" value="GIZ03834.1"/>
    <property type="molecule type" value="Genomic_DNA"/>
</dbReference>
<sequence>MKLILSISCLLLLFVVSSDALNPSPMSENDMYRCYYVILCDLRKPEEFQQLVYTAGPETTAKAMEWMREVTKIEDAEDTQNSGKNILV</sequence>
<evidence type="ECO:0000313" key="3">
    <source>
        <dbReference type="Proteomes" id="UP001054945"/>
    </source>
</evidence>
<reference evidence="2 3" key="1">
    <citation type="submission" date="2021-06" db="EMBL/GenBank/DDBJ databases">
        <title>Caerostris extrusa draft genome.</title>
        <authorList>
            <person name="Kono N."/>
            <person name="Arakawa K."/>
        </authorList>
    </citation>
    <scope>NUCLEOTIDE SEQUENCE [LARGE SCALE GENOMIC DNA]</scope>
</reference>
<accession>A0AAV4YCA2</accession>
<keyword evidence="3" id="KW-1185">Reference proteome</keyword>